<feature type="compositionally biased region" description="Low complexity" evidence="1">
    <location>
        <begin position="279"/>
        <end position="289"/>
    </location>
</feature>
<feature type="non-terminal residue" evidence="2">
    <location>
        <position position="631"/>
    </location>
</feature>
<evidence type="ECO:0000256" key="1">
    <source>
        <dbReference type="SAM" id="MobiDB-lite"/>
    </source>
</evidence>
<feature type="compositionally biased region" description="Basic and acidic residues" evidence="1">
    <location>
        <begin position="562"/>
        <end position="571"/>
    </location>
</feature>
<feature type="compositionally biased region" description="Low complexity" evidence="1">
    <location>
        <begin position="339"/>
        <end position="355"/>
    </location>
</feature>
<feature type="region of interest" description="Disordered" evidence="1">
    <location>
        <begin position="1"/>
        <end position="159"/>
    </location>
</feature>
<dbReference type="AlphaFoldDB" id="A0A6J4N9N1"/>
<feature type="compositionally biased region" description="Basic residues" evidence="1">
    <location>
        <begin position="615"/>
        <end position="631"/>
    </location>
</feature>
<feature type="compositionally biased region" description="Low complexity" evidence="1">
    <location>
        <begin position="80"/>
        <end position="89"/>
    </location>
</feature>
<feature type="region of interest" description="Disordered" evidence="1">
    <location>
        <begin position="367"/>
        <end position="631"/>
    </location>
</feature>
<feature type="compositionally biased region" description="Gly residues" evidence="1">
    <location>
        <begin position="573"/>
        <end position="587"/>
    </location>
</feature>
<feature type="compositionally biased region" description="Basic and acidic residues" evidence="1">
    <location>
        <begin position="440"/>
        <end position="459"/>
    </location>
</feature>
<protein>
    <submittedName>
        <fullName evidence="2">Subtilase family protein</fullName>
    </submittedName>
</protein>
<reference evidence="2" key="1">
    <citation type="submission" date="2020-02" db="EMBL/GenBank/DDBJ databases">
        <authorList>
            <person name="Meier V. D."/>
        </authorList>
    </citation>
    <scope>NUCLEOTIDE SEQUENCE</scope>
    <source>
        <strain evidence="2">AVDCRST_MAG89</strain>
    </source>
</reference>
<feature type="compositionally biased region" description="Basic and acidic residues" evidence="1">
    <location>
        <begin position="69"/>
        <end position="79"/>
    </location>
</feature>
<feature type="compositionally biased region" description="Low complexity" evidence="1">
    <location>
        <begin position="506"/>
        <end position="518"/>
    </location>
</feature>
<feature type="non-terminal residue" evidence="2">
    <location>
        <position position="1"/>
    </location>
</feature>
<feature type="compositionally biased region" description="Basic residues" evidence="1">
    <location>
        <begin position="266"/>
        <end position="278"/>
    </location>
</feature>
<dbReference type="EMBL" id="CADCTV010001136">
    <property type="protein sequence ID" value="CAA9381427.1"/>
    <property type="molecule type" value="Genomic_DNA"/>
</dbReference>
<sequence>ARRIAAARAHPPPAARLRVRPEPGHQAGDGAGQRDDVQGAVGAAQARAHRRVPGGGRLRSAQRVLLRARQPERRARAGAERAPPFGGEPAVPPADGVRGGDDHHRPLRAGARAQGVLDGPLPRPRHRRSAGPVRPQAAHLPARAAHGERVLQPPEGRGAVRLLSRHAGPQLGAVSGRGRVHLPVARHHRPRGDARAAGRLPQVLHGGHQPGRAGLPRGVRGHRGALPALHLSRSARPPDRPHPRRPEREREPAGPARHAVRPLARNARRAARRHRALRSGRPGVGAARAGPGGAGRDGPGARARRHPGGRGVRRVHLHLPQPHARPDAASQRRNRRPAAGRAAPGPGEPAVAGSGEVRGAGAQHLHPRAGLLPAGGPHLRRVPARPDHRRHGPDAGGPARLPGGVHRGVPAPRHLPQQRAHPLRRQPALVAPRRRSHPRAGRDREGAGDLHARDRDAHAHRGAALPAGPAGDLAADARHARGAAQGHQRAGGERGRAAAHHRARAGRLQAAGQRAGAAPRREARVPGALAAGGPAAQGRRARAQPGVRHHPAEGGDGARGARVRDPRREHAGAGPGRGAGDVRGGEGPAQQGAADAHHRLQGGAGDGRGALGHLLRPHRRAVRRAPPHRRL</sequence>
<feature type="compositionally biased region" description="Low complexity" evidence="1">
    <location>
        <begin position="253"/>
        <end position="265"/>
    </location>
</feature>
<gene>
    <name evidence="2" type="ORF">AVDCRST_MAG89-5425</name>
</gene>
<feature type="compositionally biased region" description="Basic residues" evidence="1">
    <location>
        <begin position="378"/>
        <end position="391"/>
    </location>
</feature>
<evidence type="ECO:0000313" key="2">
    <source>
        <dbReference type="EMBL" id="CAA9381427.1"/>
    </source>
</evidence>
<organism evidence="2">
    <name type="scientific">uncultured Gemmatimonadota bacterium</name>
    <dbReference type="NCBI Taxonomy" id="203437"/>
    <lineage>
        <taxon>Bacteria</taxon>
        <taxon>Pseudomonadati</taxon>
        <taxon>Gemmatimonadota</taxon>
        <taxon>environmental samples</taxon>
    </lineage>
</organism>
<proteinExistence type="predicted"/>
<accession>A0A6J4N9N1</accession>
<feature type="compositionally biased region" description="Basic and acidic residues" evidence="1">
    <location>
        <begin position="236"/>
        <end position="252"/>
    </location>
</feature>
<feature type="compositionally biased region" description="Basic residues" evidence="1">
    <location>
        <begin position="302"/>
        <end position="317"/>
    </location>
</feature>
<feature type="compositionally biased region" description="Low complexity" evidence="1">
    <location>
        <begin position="462"/>
        <end position="474"/>
    </location>
</feature>
<name>A0A6J4N9N1_9BACT</name>
<feature type="compositionally biased region" description="Low complexity" evidence="1">
    <location>
        <begin position="525"/>
        <end position="546"/>
    </location>
</feature>
<feature type="region of interest" description="Disordered" evidence="1">
    <location>
        <begin position="186"/>
        <end position="355"/>
    </location>
</feature>